<evidence type="ECO:0000313" key="2">
    <source>
        <dbReference type="Proteomes" id="UP001501207"/>
    </source>
</evidence>
<gene>
    <name evidence="1" type="ORF">GCM10023143_14300</name>
</gene>
<dbReference type="EMBL" id="BAABFN010000002">
    <property type="protein sequence ID" value="GAA4307592.1"/>
    <property type="molecule type" value="Genomic_DNA"/>
</dbReference>
<dbReference type="Proteomes" id="UP001501207">
    <property type="component" value="Unassembled WGS sequence"/>
</dbReference>
<name>A0ABP8FN47_9BACT</name>
<reference evidence="2" key="1">
    <citation type="journal article" date="2019" name="Int. J. Syst. Evol. Microbiol.">
        <title>The Global Catalogue of Microorganisms (GCM) 10K type strain sequencing project: providing services to taxonomists for standard genome sequencing and annotation.</title>
        <authorList>
            <consortium name="The Broad Institute Genomics Platform"/>
            <consortium name="The Broad Institute Genome Sequencing Center for Infectious Disease"/>
            <person name="Wu L."/>
            <person name="Ma J."/>
        </authorList>
    </citation>
    <scope>NUCLEOTIDE SEQUENCE [LARGE SCALE GENOMIC DNA]</scope>
    <source>
        <strain evidence="2">JCM 17664</strain>
    </source>
</reference>
<organism evidence="1 2">
    <name type="scientific">Compostibacter hankyongensis</name>
    <dbReference type="NCBI Taxonomy" id="1007089"/>
    <lineage>
        <taxon>Bacteria</taxon>
        <taxon>Pseudomonadati</taxon>
        <taxon>Bacteroidota</taxon>
        <taxon>Chitinophagia</taxon>
        <taxon>Chitinophagales</taxon>
        <taxon>Chitinophagaceae</taxon>
        <taxon>Compostibacter</taxon>
    </lineage>
</organism>
<evidence type="ECO:0000313" key="1">
    <source>
        <dbReference type="EMBL" id="GAA4307592.1"/>
    </source>
</evidence>
<accession>A0ABP8FN47</accession>
<dbReference type="Gene3D" id="3.20.20.80">
    <property type="entry name" value="Glycosidases"/>
    <property type="match status" value="1"/>
</dbReference>
<protein>
    <submittedName>
        <fullName evidence="1">Uncharacterized protein</fullName>
    </submittedName>
</protein>
<keyword evidence="2" id="KW-1185">Reference proteome</keyword>
<comment type="caution">
    <text evidence="1">The sequence shown here is derived from an EMBL/GenBank/DDBJ whole genome shotgun (WGS) entry which is preliminary data.</text>
</comment>
<sequence>MDKEISYAKYAGLDYWAFCWYPPHSGLDTARQLYLASLHKSDVKWCVILGTNPFDYDTDGPWLVKRFGASNYQKVADGRPLVYLFTSPDAKGYEIARLRRLTADAGLPDPYVVVMAFSAAHADSIATHEKADAISCYASSYNFKTGGQYDGAAYDAVAGSDRAGWEKYKATGRAVVPWVTTGWSPRPRIDRSVSWGAYYKSNGWAQDATPAGIAENLQNARDWVGSNKVAAKAGVVLMYAWNEFDEGGWICPTLGDSTHRLDAIRQVLKR</sequence>
<proteinExistence type="predicted"/>